<gene>
    <name evidence="2" type="ORF">PZE19_26710</name>
</gene>
<feature type="transmembrane region" description="Helical" evidence="1">
    <location>
        <begin position="6"/>
        <end position="22"/>
    </location>
</feature>
<dbReference type="RefSeq" id="WP_277863650.1">
    <property type="nucleotide sequence ID" value="NZ_JARRAG010000002.1"/>
</dbReference>
<feature type="transmembrane region" description="Helical" evidence="1">
    <location>
        <begin position="69"/>
        <end position="91"/>
    </location>
</feature>
<feature type="transmembrane region" description="Helical" evidence="1">
    <location>
        <begin position="103"/>
        <end position="123"/>
    </location>
</feature>
<sequence length="124" mass="12989">MERATEEFALITCLVVGLSHILQRRVWTETYVGLHRLGKPGALLNGGLSLFTGAALVAFHPVWKGLAMALTILGWMLVLKGAVCFLAPDAALRSMGKASDRGFAAGGVVLLIVAAVLGFVLAAT</sequence>
<keyword evidence="1" id="KW-0472">Membrane</keyword>
<keyword evidence="1" id="KW-0812">Transmembrane</keyword>
<accession>A0ABT6FIK6</accession>
<comment type="caution">
    <text evidence="2">The sequence shown here is derived from an EMBL/GenBank/DDBJ whole genome shotgun (WGS) entry which is preliminary data.</text>
</comment>
<keyword evidence="3" id="KW-1185">Reference proteome</keyword>
<dbReference type="Proteomes" id="UP001216907">
    <property type="component" value="Unassembled WGS sequence"/>
</dbReference>
<feature type="transmembrane region" description="Helical" evidence="1">
    <location>
        <begin position="42"/>
        <end position="63"/>
    </location>
</feature>
<proteinExistence type="predicted"/>
<dbReference type="EMBL" id="JARRAG010000002">
    <property type="protein sequence ID" value="MDG3007369.1"/>
    <property type="molecule type" value="Genomic_DNA"/>
</dbReference>
<organism evidence="2 3">
    <name type="scientific">Paludisphaera mucosa</name>
    <dbReference type="NCBI Taxonomy" id="3030827"/>
    <lineage>
        <taxon>Bacteria</taxon>
        <taxon>Pseudomonadati</taxon>
        <taxon>Planctomycetota</taxon>
        <taxon>Planctomycetia</taxon>
        <taxon>Isosphaerales</taxon>
        <taxon>Isosphaeraceae</taxon>
        <taxon>Paludisphaera</taxon>
    </lineage>
</organism>
<evidence type="ECO:0000256" key="1">
    <source>
        <dbReference type="SAM" id="Phobius"/>
    </source>
</evidence>
<keyword evidence="1" id="KW-1133">Transmembrane helix</keyword>
<evidence type="ECO:0000313" key="2">
    <source>
        <dbReference type="EMBL" id="MDG3007369.1"/>
    </source>
</evidence>
<evidence type="ECO:0000313" key="3">
    <source>
        <dbReference type="Proteomes" id="UP001216907"/>
    </source>
</evidence>
<name>A0ABT6FIK6_9BACT</name>
<protein>
    <submittedName>
        <fullName evidence="2">Uncharacterized protein</fullName>
    </submittedName>
</protein>
<reference evidence="2 3" key="1">
    <citation type="submission" date="2023-03" db="EMBL/GenBank/DDBJ databases">
        <title>Paludisphaera mucosa sp. nov. a novel planctomycete from northern fen.</title>
        <authorList>
            <person name="Ivanova A."/>
        </authorList>
    </citation>
    <scope>NUCLEOTIDE SEQUENCE [LARGE SCALE GENOMIC DNA]</scope>
    <source>
        <strain evidence="2 3">Pla2</strain>
    </source>
</reference>